<dbReference type="EMBL" id="MU864443">
    <property type="protein sequence ID" value="KAK4185652.1"/>
    <property type="molecule type" value="Genomic_DNA"/>
</dbReference>
<protein>
    <recommendedName>
        <fullName evidence="2">Mtf2-like C-terminal domain-containing protein</fullName>
    </recommendedName>
</protein>
<feature type="region of interest" description="Disordered" evidence="1">
    <location>
        <begin position="36"/>
        <end position="55"/>
    </location>
</feature>
<evidence type="ECO:0000259" key="2">
    <source>
        <dbReference type="Pfam" id="PF19189"/>
    </source>
</evidence>
<dbReference type="PANTHER" id="PTHR39468:SF1">
    <property type="entry name" value="MTF2-LIKE C-TERMINAL DOMAIN-CONTAINING PROTEIN"/>
    <property type="match status" value="1"/>
</dbReference>
<proteinExistence type="predicted"/>
<gene>
    <name evidence="3" type="ORF">QBC35DRAFT_298404</name>
</gene>
<organism evidence="3 4">
    <name type="scientific">Podospora australis</name>
    <dbReference type="NCBI Taxonomy" id="1536484"/>
    <lineage>
        <taxon>Eukaryota</taxon>
        <taxon>Fungi</taxon>
        <taxon>Dikarya</taxon>
        <taxon>Ascomycota</taxon>
        <taxon>Pezizomycotina</taxon>
        <taxon>Sordariomycetes</taxon>
        <taxon>Sordariomycetidae</taxon>
        <taxon>Sordariales</taxon>
        <taxon>Podosporaceae</taxon>
        <taxon>Podospora</taxon>
    </lineage>
</organism>
<accession>A0AAN6WSS3</accession>
<reference evidence="3" key="1">
    <citation type="journal article" date="2023" name="Mol. Phylogenet. Evol.">
        <title>Genome-scale phylogeny and comparative genomics of the fungal order Sordariales.</title>
        <authorList>
            <person name="Hensen N."/>
            <person name="Bonometti L."/>
            <person name="Westerberg I."/>
            <person name="Brannstrom I.O."/>
            <person name="Guillou S."/>
            <person name="Cros-Aarteil S."/>
            <person name="Calhoun S."/>
            <person name="Haridas S."/>
            <person name="Kuo A."/>
            <person name="Mondo S."/>
            <person name="Pangilinan J."/>
            <person name="Riley R."/>
            <person name="LaButti K."/>
            <person name="Andreopoulos B."/>
            <person name="Lipzen A."/>
            <person name="Chen C."/>
            <person name="Yan M."/>
            <person name="Daum C."/>
            <person name="Ng V."/>
            <person name="Clum A."/>
            <person name="Steindorff A."/>
            <person name="Ohm R.A."/>
            <person name="Martin F."/>
            <person name="Silar P."/>
            <person name="Natvig D.O."/>
            <person name="Lalanne C."/>
            <person name="Gautier V."/>
            <person name="Ament-Velasquez S.L."/>
            <person name="Kruys A."/>
            <person name="Hutchinson M.I."/>
            <person name="Powell A.J."/>
            <person name="Barry K."/>
            <person name="Miller A.N."/>
            <person name="Grigoriev I.V."/>
            <person name="Debuchy R."/>
            <person name="Gladieux P."/>
            <person name="Hiltunen Thoren M."/>
            <person name="Johannesson H."/>
        </authorList>
    </citation>
    <scope>NUCLEOTIDE SEQUENCE</scope>
    <source>
        <strain evidence="3">PSN309</strain>
    </source>
</reference>
<evidence type="ECO:0000313" key="3">
    <source>
        <dbReference type="EMBL" id="KAK4185652.1"/>
    </source>
</evidence>
<dbReference type="Pfam" id="PF19189">
    <property type="entry name" value="Mtf2"/>
    <property type="match status" value="1"/>
</dbReference>
<dbReference type="GO" id="GO:0005739">
    <property type="term" value="C:mitochondrion"/>
    <property type="evidence" value="ECO:0007669"/>
    <property type="project" value="InterPro"/>
</dbReference>
<name>A0AAN6WSS3_9PEZI</name>
<keyword evidence="4" id="KW-1185">Reference proteome</keyword>
<dbReference type="PANTHER" id="PTHR39468">
    <property type="entry name" value="CHROMOSOME 7, WHOLE GENOME SHOTGUN SEQUENCE"/>
    <property type="match status" value="1"/>
</dbReference>
<dbReference type="Proteomes" id="UP001302126">
    <property type="component" value="Unassembled WGS sequence"/>
</dbReference>
<comment type="caution">
    <text evidence="3">The sequence shown here is derived from an EMBL/GenBank/DDBJ whole genome shotgun (WGS) entry which is preliminary data.</text>
</comment>
<feature type="region of interest" description="Disordered" evidence="1">
    <location>
        <begin position="315"/>
        <end position="335"/>
    </location>
</feature>
<evidence type="ECO:0000313" key="4">
    <source>
        <dbReference type="Proteomes" id="UP001302126"/>
    </source>
</evidence>
<dbReference type="AlphaFoldDB" id="A0AAN6WSS3"/>
<evidence type="ECO:0000256" key="1">
    <source>
        <dbReference type="SAM" id="MobiDB-lite"/>
    </source>
</evidence>
<feature type="region of interest" description="Disordered" evidence="1">
    <location>
        <begin position="177"/>
        <end position="199"/>
    </location>
</feature>
<dbReference type="InterPro" id="IPR043837">
    <property type="entry name" value="Mtf2-like_C"/>
</dbReference>
<reference evidence="3" key="2">
    <citation type="submission" date="2023-05" db="EMBL/GenBank/DDBJ databases">
        <authorList>
            <consortium name="Lawrence Berkeley National Laboratory"/>
            <person name="Steindorff A."/>
            <person name="Hensen N."/>
            <person name="Bonometti L."/>
            <person name="Westerberg I."/>
            <person name="Brannstrom I.O."/>
            <person name="Guillou S."/>
            <person name="Cros-Aarteil S."/>
            <person name="Calhoun S."/>
            <person name="Haridas S."/>
            <person name="Kuo A."/>
            <person name="Mondo S."/>
            <person name="Pangilinan J."/>
            <person name="Riley R."/>
            <person name="Labutti K."/>
            <person name="Andreopoulos B."/>
            <person name="Lipzen A."/>
            <person name="Chen C."/>
            <person name="Yanf M."/>
            <person name="Daum C."/>
            <person name="Ng V."/>
            <person name="Clum A."/>
            <person name="Ohm R."/>
            <person name="Martin F."/>
            <person name="Silar P."/>
            <person name="Natvig D."/>
            <person name="Lalanne C."/>
            <person name="Gautier V."/>
            <person name="Ament-Velasquez S.L."/>
            <person name="Kruys A."/>
            <person name="Hutchinson M.I."/>
            <person name="Powell A.J."/>
            <person name="Barry K."/>
            <person name="Miller A.N."/>
            <person name="Grigoriev I.V."/>
            <person name="Debuchy R."/>
            <person name="Gladieux P."/>
            <person name="Thoren M.H."/>
            <person name="Johannesson H."/>
        </authorList>
    </citation>
    <scope>NUCLEOTIDE SEQUENCE</scope>
    <source>
        <strain evidence="3">PSN309</strain>
    </source>
</reference>
<feature type="domain" description="Mtf2-like C-terminal" evidence="2">
    <location>
        <begin position="275"/>
        <end position="445"/>
    </location>
</feature>
<dbReference type="InterPro" id="IPR040009">
    <property type="entry name" value="Mtf2/C5D6.12-like"/>
</dbReference>
<sequence length="498" mass="56935">MSTTLLPFLYQTRTLQLLSRTGVSTPAFARFYGQYDRRANNRKPQPKKAPRYPVHEYDPEFDKVSTESIPFELPEGYERPPPREISHLFTSEGDRTTITPTEKEAFKAIFEELEEKRERSAQPEDLAKIGVDTVLEPATASTVPIRRVAPDPAKINWPPEEPSVEDRINIIIQDAAESQEKSRRHLHEPYPGGHPLSQTRKAKEWDKALLRFPPSLRNAARRALGVIDDAKDSEKVVPLSAPTDLFQSPTQQRLSAEIDFALNPLAKSVEHEALRRAEQKRIEELMEAAKTDFELWDVMEKEVFPLVDRLGLSPKSRSAPVEKKKGRKGKESATAAEIDDHKKADLPMHIYGPLFPRLLLSALRMLDQNFTHPSPLALNVLPRIKETGHAGYVLGASTSFYNALARIEWYRYGNPANVFNLFEEMRHAGLLCDLESKGIQESIEQWFWKARWDKTARNPFLREILSLPEWEFALAPRIQHWATTITLQLQEQRNAVKG</sequence>
<feature type="compositionally biased region" description="Basic residues" evidence="1">
    <location>
        <begin position="40"/>
        <end position="50"/>
    </location>
</feature>